<dbReference type="WBParaSite" id="HPBE_0001609701-mRNA-1">
    <property type="protein sequence ID" value="HPBE_0001609701-mRNA-1"/>
    <property type="gene ID" value="HPBE_0001609701"/>
</dbReference>
<reference evidence="4" key="2">
    <citation type="submission" date="2019-09" db="UniProtKB">
        <authorList>
            <consortium name="WormBaseParasite"/>
        </authorList>
    </citation>
    <scope>IDENTIFICATION</scope>
</reference>
<proteinExistence type="predicted"/>
<reference evidence="2 3" key="1">
    <citation type="submission" date="2018-11" db="EMBL/GenBank/DDBJ databases">
        <authorList>
            <consortium name="Pathogen Informatics"/>
        </authorList>
    </citation>
    <scope>NUCLEOTIDE SEQUENCE [LARGE SCALE GENOMIC DNA]</scope>
</reference>
<feature type="region of interest" description="Disordered" evidence="1">
    <location>
        <begin position="1"/>
        <end position="22"/>
    </location>
</feature>
<dbReference type="AlphaFoldDB" id="A0A183G3T4"/>
<sequence length="79" mass="8921">MSETKPALMKMKSGKATGPNDVPADLWKSKGWCPADWLTEFFYQVVAEKKGPESRQQSTTILIWKKKGSPADRSCYRTP</sequence>
<dbReference type="Proteomes" id="UP000050761">
    <property type="component" value="Unassembled WGS sequence"/>
</dbReference>
<organism evidence="3 4">
    <name type="scientific">Heligmosomoides polygyrus</name>
    <name type="common">Parasitic roundworm</name>
    <dbReference type="NCBI Taxonomy" id="6339"/>
    <lineage>
        <taxon>Eukaryota</taxon>
        <taxon>Metazoa</taxon>
        <taxon>Ecdysozoa</taxon>
        <taxon>Nematoda</taxon>
        <taxon>Chromadorea</taxon>
        <taxon>Rhabditida</taxon>
        <taxon>Rhabditina</taxon>
        <taxon>Rhabditomorpha</taxon>
        <taxon>Strongyloidea</taxon>
        <taxon>Heligmosomidae</taxon>
        <taxon>Heligmosomoides</taxon>
    </lineage>
</organism>
<accession>A0A183G3T4</accession>
<evidence type="ECO:0000313" key="4">
    <source>
        <dbReference type="WBParaSite" id="HPBE_0001609701-mRNA-1"/>
    </source>
</evidence>
<gene>
    <name evidence="2" type="ORF">HPBE_LOCUS16096</name>
</gene>
<dbReference type="OrthoDB" id="5847305at2759"/>
<protein>
    <submittedName>
        <fullName evidence="4">ACB domain-containing protein</fullName>
    </submittedName>
</protein>
<accession>A0A3P8A0E6</accession>
<evidence type="ECO:0000313" key="3">
    <source>
        <dbReference type="Proteomes" id="UP000050761"/>
    </source>
</evidence>
<keyword evidence="3" id="KW-1185">Reference proteome</keyword>
<evidence type="ECO:0000256" key="1">
    <source>
        <dbReference type="SAM" id="MobiDB-lite"/>
    </source>
</evidence>
<dbReference type="EMBL" id="UZAH01029220">
    <property type="protein sequence ID" value="VDP04931.1"/>
    <property type="molecule type" value="Genomic_DNA"/>
</dbReference>
<name>A0A183G3T4_HELPZ</name>
<evidence type="ECO:0000313" key="2">
    <source>
        <dbReference type="EMBL" id="VDP04931.1"/>
    </source>
</evidence>